<feature type="transmembrane region" description="Helical" evidence="8">
    <location>
        <begin position="455"/>
        <end position="478"/>
    </location>
</feature>
<evidence type="ECO:0000256" key="7">
    <source>
        <dbReference type="ARBA" id="ARBA00023136"/>
    </source>
</evidence>
<dbReference type="AlphaFoldDB" id="A0A5P6PFB2"/>
<dbReference type="InterPro" id="IPR004763">
    <property type="entry name" value="CusA-like"/>
</dbReference>
<reference evidence="10" key="1">
    <citation type="submission" date="2019-10" db="EMBL/GenBank/DDBJ databases">
        <title>Complete Genome Sequence of Bradyrhizobium betae type strain PL7HG1T.</title>
        <authorList>
            <person name="Bromfield E.S.P."/>
            <person name="Cloutier S."/>
        </authorList>
    </citation>
    <scope>NUCLEOTIDE SEQUENCE [LARGE SCALE GENOMIC DNA]</scope>
    <source>
        <strain evidence="10">PL7HG1</strain>
    </source>
</reference>
<evidence type="ECO:0000313" key="10">
    <source>
        <dbReference type="Proteomes" id="UP000325641"/>
    </source>
</evidence>
<dbReference type="InterPro" id="IPR027463">
    <property type="entry name" value="AcrB_DN_DC_subdom"/>
</dbReference>
<dbReference type="PRINTS" id="PR00702">
    <property type="entry name" value="ACRIFLAVINRP"/>
</dbReference>
<dbReference type="SUPFAM" id="SSF82866">
    <property type="entry name" value="Multidrug efflux transporter AcrB transmembrane domain"/>
    <property type="match status" value="2"/>
</dbReference>
<evidence type="ECO:0000313" key="9">
    <source>
        <dbReference type="EMBL" id="QFI76828.1"/>
    </source>
</evidence>
<dbReference type="GO" id="GO:0008324">
    <property type="term" value="F:monoatomic cation transmembrane transporter activity"/>
    <property type="evidence" value="ECO:0007669"/>
    <property type="project" value="InterPro"/>
</dbReference>
<dbReference type="PANTHER" id="PTHR32063:SF24">
    <property type="entry name" value="CATION EFFLUX SYSTEM (ACRB_ACRD_ACRF FAMILY)"/>
    <property type="match status" value="1"/>
</dbReference>
<dbReference type="SUPFAM" id="SSF82693">
    <property type="entry name" value="Multidrug efflux transporter AcrB pore domain, PN1, PN2, PC1 and PC2 subdomains"/>
    <property type="match status" value="3"/>
</dbReference>
<feature type="transmembrane region" description="Helical" evidence="8">
    <location>
        <begin position="934"/>
        <end position="953"/>
    </location>
</feature>
<comment type="similarity">
    <text evidence="2">Belongs to the resistance-nodulation-cell division (RND) (TC 2.A.6) family.</text>
</comment>
<evidence type="ECO:0000256" key="1">
    <source>
        <dbReference type="ARBA" id="ARBA00004651"/>
    </source>
</evidence>
<evidence type="ECO:0000256" key="2">
    <source>
        <dbReference type="ARBA" id="ARBA00010942"/>
    </source>
</evidence>
<feature type="transmembrane region" description="Helical" evidence="8">
    <location>
        <begin position="908"/>
        <end position="927"/>
    </location>
</feature>
<dbReference type="Gene3D" id="3.30.70.1430">
    <property type="entry name" value="Multidrug efflux transporter AcrB pore domain"/>
    <property type="match status" value="2"/>
</dbReference>
<dbReference type="SUPFAM" id="SSF82714">
    <property type="entry name" value="Multidrug efflux transporter AcrB TolC docking domain, DN and DC subdomains"/>
    <property type="match status" value="2"/>
</dbReference>
<evidence type="ECO:0000256" key="3">
    <source>
        <dbReference type="ARBA" id="ARBA00022448"/>
    </source>
</evidence>
<evidence type="ECO:0000256" key="4">
    <source>
        <dbReference type="ARBA" id="ARBA00022475"/>
    </source>
</evidence>
<dbReference type="Gene3D" id="3.30.70.1320">
    <property type="entry name" value="Multidrug efflux transporter AcrB pore domain like"/>
    <property type="match status" value="1"/>
</dbReference>
<dbReference type="InterPro" id="IPR001036">
    <property type="entry name" value="Acrflvin-R"/>
</dbReference>
<dbReference type="GO" id="GO:0042910">
    <property type="term" value="F:xenobiotic transmembrane transporter activity"/>
    <property type="evidence" value="ECO:0007669"/>
    <property type="project" value="TreeGrafter"/>
</dbReference>
<dbReference type="GO" id="GO:0005886">
    <property type="term" value="C:plasma membrane"/>
    <property type="evidence" value="ECO:0007669"/>
    <property type="project" value="UniProtKB-SubCell"/>
</dbReference>
<keyword evidence="7 8" id="KW-0472">Membrane</keyword>
<dbReference type="Pfam" id="PF00873">
    <property type="entry name" value="ACR_tran"/>
    <property type="match status" value="1"/>
</dbReference>
<evidence type="ECO:0000256" key="6">
    <source>
        <dbReference type="ARBA" id="ARBA00022989"/>
    </source>
</evidence>
<name>A0A5P6PFB2_9BRAD</name>
<accession>A0A5P6PFB2</accession>
<keyword evidence="6 8" id="KW-1133">Transmembrane helix</keyword>
<keyword evidence="3" id="KW-0813">Transport</keyword>
<dbReference type="PANTHER" id="PTHR32063">
    <property type="match status" value="1"/>
</dbReference>
<feature type="transmembrane region" description="Helical" evidence="8">
    <location>
        <begin position="959"/>
        <end position="984"/>
    </location>
</feature>
<keyword evidence="5 8" id="KW-0812">Transmembrane</keyword>
<dbReference type="OrthoDB" id="9758757at2"/>
<dbReference type="EMBL" id="CP044543">
    <property type="protein sequence ID" value="QFI76828.1"/>
    <property type="molecule type" value="Genomic_DNA"/>
</dbReference>
<dbReference type="Gene3D" id="1.20.1640.10">
    <property type="entry name" value="Multidrug efflux transporter AcrB transmembrane domain"/>
    <property type="match status" value="2"/>
</dbReference>
<feature type="transmembrane region" description="Helical" evidence="8">
    <location>
        <begin position="498"/>
        <end position="521"/>
    </location>
</feature>
<dbReference type="Proteomes" id="UP000325641">
    <property type="component" value="Chromosome"/>
</dbReference>
<feature type="transmembrane region" description="Helical" evidence="8">
    <location>
        <begin position="1037"/>
        <end position="1063"/>
    </location>
</feature>
<feature type="transmembrane region" description="Helical" evidence="8">
    <location>
        <begin position="1009"/>
        <end position="1031"/>
    </location>
</feature>
<proteinExistence type="inferred from homology"/>
<feature type="transmembrane region" description="Helical" evidence="8">
    <location>
        <begin position="413"/>
        <end position="435"/>
    </location>
</feature>
<protein>
    <submittedName>
        <fullName evidence="9">CusA/CzcA family heavy metal efflux RND transporter</fullName>
    </submittedName>
</protein>
<organism evidence="9 10">
    <name type="scientific">Bradyrhizobium betae</name>
    <dbReference type="NCBI Taxonomy" id="244734"/>
    <lineage>
        <taxon>Bacteria</taxon>
        <taxon>Pseudomonadati</taxon>
        <taxon>Pseudomonadota</taxon>
        <taxon>Alphaproteobacteria</taxon>
        <taxon>Hyphomicrobiales</taxon>
        <taxon>Nitrobacteraceae</taxon>
        <taxon>Bradyrhizobium</taxon>
    </lineage>
</organism>
<dbReference type="Gene3D" id="3.30.2090.10">
    <property type="entry name" value="Multidrug efflux transporter AcrB TolC docking domain, DN and DC subdomains"/>
    <property type="match status" value="2"/>
</dbReference>
<dbReference type="NCBIfam" id="TIGR00914">
    <property type="entry name" value="2A0601"/>
    <property type="match status" value="1"/>
</dbReference>
<dbReference type="RefSeq" id="WP_049820124.1">
    <property type="nucleotide sequence ID" value="NZ_CP044543.1"/>
</dbReference>
<evidence type="ECO:0000256" key="8">
    <source>
        <dbReference type="SAM" id="Phobius"/>
    </source>
</evidence>
<sequence>MSTEQGPVGDRKHGVITAIIAFSIRQRWLVLFAVLAVGAVGAWNFTRLPIDAVPDITNVQVQINVSAAGYSPLEVEQRITFPVETGMGGLPNLQYTRSLSRYGLSQVTVVFADGTNIYFARQLVNERLQQVKDLLPNGIEMAMGPISTGLGEIFMFAVEAKKAAKNPDGSEISPIDLRTIQDWIIKPQLRTVPGVVEVNTIGGFERQFHVLPDPTKLMAYRLNFRDVMTALASNNANVGAGYIERNGEQYLVRTPGQVGDASDIRNIVIGAREGIPVRIGDIAEVIEGRELRTGSATLNGRETVVGTAMLLIGENSRTVAQRVSAKLDEIAKSLPEGVVARALYDRTRLVEATIATVEKNLLEGAILVIVILLLILGNFKAAVATALVIPLSMLITVTGMVENKVSANLMSLGAIDFGIIIDGAVIIVENCLRLLAEEQHRRGRILSREERFDTILAGAGEVVQPSLFGTLIIAVVYLPVLTLTGVEGKMFTPMALTVLMALGGAAILSMTFVPAAVAILVTGKVTEKENWFMRGARFAYVPLLDASIRNRHMVALAAGALVIVSGIAASRMGGEFIPSLDEGDVATHAMRIPGTSLTQAVDMQIKLEEAIRKVPEVREVFSKIGTAEVATDPMPPNVADTYIMLKPHAQWPDPSMTKAQLVSKIEKVVAEVPGNNYEFTQPIQMRFNELISGVRSDVGVKIFGDDLNTLLQVAGQVQNVLQGVQGAADVKTEQVSGLPVLTVKLNRQALARQGLSISDVQGVVEIAVGGKSAGLVFEGDRRFEIIVRLPEHLRSDMEAIRNLPIPLPVREGQAGAIKAAWGNSPLGQVRYVPLSSVAEIDAAPGPNQISRENGKRRIVVTANVRGRDLGSFVADAQRRITDGVKVPAGYWITYGGQFEQLVSATKRLTIVVPIALLLIFVLLFMSLGTFADAALVFSGVPLALTGGIAALLLRDIPLSISAGIGFIALSGVAVLNGLVIIAFIQKLRSEGRPVVEAVREGALTRLRPVLMTALVASLGFVPMAIATGAGAEVQRPLATVVIGGIVSSTILTLLVLPALYTLFRREAVTTKSTSATAQGETA</sequence>
<gene>
    <name evidence="9" type="ORF">F8237_33170</name>
</gene>
<dbReference type="Gene3D" id="3.30.70.1440">
    <property type="entry name" value="Multidrug efflux transporter AcrB pore domain"/>
    <property type="match status" value="1"/>
</dbReference>
<keyword evidence="4" id="KW-1003">Cell membrane</keyword>
<evidence type="ECO:0000256" key="5">
    <source>
        <dbReference type="ARBA" id="ARBA00022692"/>
    </source>
</evidence>
<feature type="transmembrane region" description="Helical" evidence="8">
    <location>
        <begin position="553"/>
        <end position="572"/>
    </location>
</feature>
<comment type="subcellular location">
    <subcellularLocation>
        <location evidence="1">Cell membrane</location>
        <topology evidence="1">Multi-pass membrane protein</topology>
    </subcellularLocation>
</comment>
<dbReference type="KEGG" id="bbet:F8237_33170"/>